<dbReference type="RefSeq" id="WP_251607099.1">
    <property type="nucleotide sequence ID" value="NZ_JAMQJY010000001.1"/>
</dbReference>
<gene>
    <name evidence="5" type="ORF">NDM98_10265</name>
</gene>
<proteinExistence type="predicted"/>
<evidence type="ECO:0000313" key="5">
    <source>
        <dbReference type="EMBL" id="MCM2675834.1"/>
    </source>
</evidence>
<evidence type="ECO:0000313" key="6">
    <source>
        <dbReference type="Proteomes" id="UP001203665"/>
    </source>
</evidence>
<evidence type="ECO:0000256" key="2">
    <source>
        <dbReference type="ARBA" id="ARBA00023277"/>
    </source>
</evidence>
<keyword evidence="6" id="KW-1185">Reference proteome</keyword>
<feature type="domain" description="GH10" evidence="4">
    <location>
        <begin position="1"/>
        <end position="48"/>
    </location>
</feature>
<dbReference type="Proteomes" id="UP001203665">
    <property type="component" value="Unassembled WGS sequence"/>
</dbReference>
<name>A0ABT0XIX9_9BACI</name>
<protein>
    <recommendedName>
        <fullName evidence="4">GH10 domain-containing protein</fullName>
    </recommendedName>
</protein>
<accession>A0ABT0XIX9</accession>
<keyword evidence="1" id="KW-0378">Hydrolase</keyword>
<organism evidence="5 6">
    <name type="scientific">Alkalicoccobacillus plakortidis</name>
    <dbReference type="NCBI Taxonomy" id="444060"/>
    <lineage>
        <taxon>Bacteria</taxon>
        <taxon>Bacillati</taxon>
        <taxon>Bacillota</taxon>
        <taxon>Bacilli</taxon>
        <taxon>Bacillales</taxon>
        <taxon>Bacillaceae</taxon>
        <taxon>Alkalicoccobacillus</taxon>
    </lineage>
</organism>
<dbReference type="EMBL" id="JAMQJY010000001">
    <property type="protein sequence ID" value="MCM2675834.1"/>
    <property type="molecule type" value="Genomic_DNA"/>
</dbReference>
<evidence type="ECO:0000256" key="3">
    <source>
        <dbReference type="ARBA" id="ARBA00023326"/>
    </source>
</evidence>
<dbReference type="PROSITE" id="PS51760">
    <property type="entry name" value="GH10_2"/>
    <property type="match status" value="1"/>
</dbReference>
<sequence>MNEWNNIPISIWYGLRDNGTDWSNELHHFGLMDAQEQHKPSYEALMTITSLFADYQFTKRVETEEQIYALQFTHRSKSIYALWTTADDVQSYNLPLAAGNGRLISLYGEEKSVEWEDDGFEVELSGSPVYLEVE</sequence>
<keyword evidence="3" id="KW-0624">Polysaccharide degradation</keyword>
<evidence type="ECO:0000259" key="4">
    <source>
        <dbReference type="PROSITE" id="PS51760"/>
    </source>
</evidence>
<reference evidence="5" key="1">
    <citation type="submission" date="2022-06" db="EMBL/GenBank/DDBJ databases">
        <title>Alkalicoccobacillus porphyridii sp. nov., isolated from a marine red alga, Porphyridium purpureum and reclassification of Shouchella plakortidis and Shouchella gibsonii as Alkalicoccobacillus plakortidis comb. nov. and Alkalicoccobacillus gibsonii comb. nov.</title>
        <authorList>
            <person name="Kim K.H."/>
            <person name="Lee J.K."/>
            <person name="Han D.M."/>
            <person name="Baek J.H."/>
            <person name="Jeon C.O."/>
        </authorList>
    </citation>
    <scope>NUCLEOTIDE SEQUENCE</scope>
    <source>
        <strain evidence="5">DSM 19153</strain>
    </source>
</reference>
<dbReference type="InterPro" id="IPR001000">
    <property type="entry name" value="GH10_dom"/>
</dbReference>
<evidence type="ECO:0000256" key="1">
    <source>
        <dbReference type="ARBA" id="ARBA00022801"/>
    </source>
</evidence>
<comment type="caution">
    <text evidence="5">The sequence shown here is derived from an EMBL/GenBank/DDBJ whole genome shotgun (WGS) entry which is preliminary data.</text>
</comment>
<keyword evidence="2" id="KW-0119">Carbohydrate metabolism</keyword>